<name>A0A1I7UZQ0_9PELO</name>
<proteinExistence type="predicted"/>
<dbReference type="eggNOG" id="ENOG502TK42">
    <property type="taxonomic scope" value="Eukaryota"/>
</dbReference>
<dbReference type="WBParaSite" id="Csp11.Scaffold630.g20956.t1">
    <property type="protein sequence ID" value="Csp11.Scaffold630.g20956.t1"/>
    <property type="gene ID" value="Csp11.Scaffold630.g20956"/>
</dbReference>
<organism evidence="2 3">
    <name type="scientific">Caenorhabditis tropicalis</name>
    <dbReference type="NCBI Taxonomy" id="1561998"/>
    <lineage>
        <taxon>Eukaryota</taxon>
        <taxon>Metazoa</taxon>
        <taxon>Ecdysozoa</taxon>
        <taxon>Nematoda</taxon>
        <taxon>Chromadorea</taxon>
        <taxon>Rhabditida</taxon>
        <taxon>Rhabditina</taxon>
        <taxon>Rhabditomorpha</taxon>
        <taxon>Rhabditoidea</taxon>
        <taxon>Rhabditidae</taxon>
        <taxon>Peloderinae</taxon>
        <taxon>Caenorhabditis</taxon>
    </lineage>
</organism>
<dbReference type="PANTHER" id="PTHR21503:SF8">
    <property type="entry name" value="F-BOX ASSOCIATED DOMAIN-CONTAINING PROTEIN-RELATED"/>
    <property type="match status" value="1"/>
</dbReference>
<protein>
    <submittedName>
        <fullName evidence="3">FBA_2 domain-containing protein</fullName>
    </submittedName>
</protein>
<sequence>MFPFFQLPLLCIQDVSDLWEIVELYNFSLLSKRAKRIAKRKKVNNSMVNLHFNSRSIAFMIGPCDVDFYLNFKQNRFIVDSKECVSLETDISPFLKALQHFLDVSNCRFEMVYFELISPLTDDQLIAIIDWMNGLKTAIEQIVIRYATWPMFELFMSRFRKSISELRPLHLDFKRDNIVLKRLNFEIKYTFSSNFCSWFHLDFLFSMDTEKITVYAINLCAEDLNKYIRSWQEGKTSRKVKQVQLRFSTQRDVKEVLKGCGGELMDPRTTKLSFRGISSSGYNYNYFVYGGIYIRGNDGRLAIVETDGQDYWSDNEGSHAERVQTYLKAQDIWNNENSPDVWNEHLFFIHIFQ</sequence>
<dbReference type="InterPro" id="IPR012885">
    <property type="entry name" value="F-box_Sdz-33"/>
</dbReference>
<evidence type="ECO:0000259" key="1">
    <source>
        <dbReference type="Pfam" id="PF07735"/>
    </source>
</evidence>
<accession>A0A1I7UZQ0</accession>
<keyword evidence="2" id="KW-1185">Reference proteome</keyword>
<reference evidence="3" key="1">
    <citation type="submission" date="2016-11" db="UniProtKB">
        <authorList>
            <consortium name="WormBaseParasite"/>
        </authorList>
    </citation>
    <scope>IDENTIFICATION</scope>
</reference>
<dbReference type="PANTHER" id="PTHR21503">
    <property type="entry name" value="F-BOX-CONTAINING HYPOTHETICAL PROTEIN C.ELEGANS"/>
    <property type="match status" value="1"/>
</dbReference>
<evidence type="ECO:0000313" key="3">
    <source>
        <dbReference type="WBParaSite" id="Csp11.Scaffold630.g20956.t1"/>
    </source>
</evidence>
<dbReference type="AlphaFoldDB" id="A0A1I7UZQ0"/>
<dbReference type="Pfam" id="PF07735">
    <property type="entry name" value="FBA_2"/>
    <property type="match status" value="1"/>
</dbReference>
<evidence type="ECO:0000313" key="2">
    <source>
        <dbReference type="Proteomes" id="UP000095282"/>
    </source>
</evidence>
<dbReference type="Proteomes" id="UP000095282">
    <property type="component" value="Unplaced"/>
</dbReference>
<feature type="domain" description="Sdz-33 F-box" evidence="1">
    <location>
        <begin position="189"/>
        <end position="238"/>
    </location>
</feature>